<accession>A0A5R8KJX7</accession>
<keyword evidence="2" id="KW-1185">Reference proteome</keyword>
<dbReference type="Gene3D" id="2.60.120.10">
    <property type="entry name" value="Jelly Rolls"/>
    <property type="match status" value="1"/>
</dbReference>
<evidence type="ECO:0008006" key="3">
    <source>
        <dbReference type="Google" id="ProtNLM"/>
    </source>
</evidence>
<comment type="caution">
    <text evidence="1">The sequence shown here is derived from an EMBL/GenBank/DDBJ whole genome shotgun (WGS) entry which is preliminary data.</text>
</comment>
<gene>
    <name evidence="1" type="ORF">FEM03_00725</name>
</gene>
<proteinExistence type="predicted"/>
<dbReference type="InterPro" id="IPR011051">
    <property type="entry name" value="RmlC_Cupin_sf"/>
</dbReference>
<evidence type="ECO:0000313" key="1">
    <source>
        <dbReference type="EMBL" id="TLD72633.1"/>
    </source>
</evidence>
<name>A0A5R8KJX7_9BACT</name>
<dbReference type="InterPro" id="IPR014710">
    <property type="entry name" value="RmlC-like_jellyroll"/>
</dbReference>
<reference evidence="1 2" key="1">
    <citation type="submission" date="2019-05" db="EMBL/GenBank/DDBJ databases">
        <title>Verrucobacter flavum gen. nov., sp. nov. a new member of the family Verrucomicrobiaceae.</title>
        <authorList>
            <person name="Szuroczki S."/>
            <person name="Abbaszade G."/>
            <person name="Szabo A."/>
            <person name="Felfoldi T."/>
            <person name="Schumann P."/>
            <person name="Boka K."/>
            <person name="Keki Z."/>
            <person name="Toumi M."/>
            <person name="Toth E."/>
        </authorList>
    </citation>
    <scope>NUCLEOTIDE SEQUENCE [LARGE SCALE GENOMIC DNA]</scope>
    <source>
        <strain evidence="1 2">MG-N-17</strain>
    </source>
</reference>
<dbReference type="OrthoDB" id="183769at2"/>
<evidence type="ECO:0000313" key="2">
    <source>
        <dbReference type="Proteomes" id="UP000306196"/>
    </source>
</evidence>
<dbReference type="SUPFAM" id="SSF51182">
    <property type="entry name" value="RmlC-like cupins"/>
    <property type="match status" value="1"/>
</dbReference>
<sequence>MADDQSNDLWRGLSSVARAALQTRDYSDSSLAARLHQTGRVEARELVGGVPPEVGIPGVEVFQRRIFHQRYRGYFGEFAREGESVLGKIGMWPKQWATAKMFAGTSKGFHIHPPAIPADIAPEDWFKRLFVDEPTNYGLRPYDDEQWDVMFFIQGICEMFLIDERAGMPRKKMRFIIEGDDLRGDNNVGVVIPAGVAHAIRSASSQDLIMVYGTSTKFLPENEGRIEHAIETPETPADWEKFWDLV</sequence>
<organism evidence="1 2">
    <name type="scientific">Phragmitibacter flavus</name>
    <dbReference type="NCBI Taxonomy" id="2576071"/>
    <lineage>
        <taxon>Bacteria</taxon>
        <taxon>Pseudomonadati</taxon>
        <taxon>Verrucomicrobiota</taxon>
        <taxon>Verrucomicrobiia</taxon>
        <taxon>Verrucomicrobiales</taxon>
        <taxon>Verrucomicrobiaceae</taxon>
        <taxon>Phragmitibacter</taxon>
    </lineage>
</organism>
<dbReference type="EMBL" id="VAUV01000001">
    <property type="protein sequence ID" value="TLD72633.1"/>
    <property type="molecule type" value="Genomic_DNA"/>
</dbReference>
<protein>
    <recommendedName>
        <fullName evidence="3">dTDP-4-dehydrorhamnose 3,5-epimerase</fullName>
    </recommendedName>
</protein>
<dbReference type="RefSeq" id="WP_138084256.1">
    <property type="nucleotide sequence ID" value="NZ_VAUV01000001.1"/>
</dbReference>
<dbReference type="Proteomes" id="UP000306196">
    <property type="component" value="Unassembled WGS sequence"/>
</dbReference>
<dbReference type="AlphaFoldDB" id="A0A5R8KJX7"/>